<feature type="region of interest" description="Disordered" evidence="1">
    <location>
        <begin position="1"/>
        <end position="22"/>
    </location>
</feature>
<reference evidence="2 3" key="1">
    <citation type="journal article" date="2005" name="Nature">
        <title>The genome of the social amoeba Dictyostelium discoideum.</title>
        <authorList>
            <consortium name="The Dictyostelium discoideum Sequencing Consortium"/>
            <person name="Eichinger L."/>
            <person name="Pachebat J.A."/>
            <person name="Glockner G."/>
            <person name="Rajandream M.A."/>
            <person name="Sucgang R."/>
            <person name="Berriman M."/>
            <person name="Song J."/>
            <person name="Olsen R."/>
            <person name="Szafranski K."/>
            <person name="Xu Q."/>
            <person name="Tunggal B."/>
            <person name="Kummerfeld S."/>
            <person name="Madera M."/>
            <person name="Konfortov B.A."/>
            <person name="Rivero F."/>
            <person name="Bankier A.T."/>
            <person name="Lehmann R."/>
            <person name="Hamlin N."/>
            <person name="Davies R."/>
            <person name="Gaudet P."/>
            <person name="Fey P."/>
            <person name="Pilcher K."/>
            <person name="Chen G."/>
            <person name="Saunders D."/>
            <person name="Sodergren E."/>
            <person name="Davis P."/>
            <person name="Kerhornou A."/>
            <person name="Nie X."/>
            <person name="Hall N."/>
            <person name="Anjard C."/>
            <person name="Hemphill L."/>
            <person name="Bason N."/>
            <person name="Farbrother P."/>
            <person name="Desany B."/>
            <person name="Just E."/>
            <person name="Morio T."/>
            <person name="Rost R."/>
            <person name="Churcher C."/>
            <person name="Cooper J."/>
            <person name="Haydock S."/>
            <person name="van Driessche N."/>
            <person name="Cronin A."/>
            <person name="Goodhead I."/>
            <person name="Muzny D."/>
            <person name="Mourier T."/>
            <person name="Pain A."/>
            <person name="Lu M."/>
            <person name="Harper D."/>
            <person name="Lindsay R."/>
            <person name="Hauser H."/>
            <person name="James K."/>
            <person name="Quiles M."/>
            <person name="Madan Babu M."/>
            <person name="Saito T."/>
            <person name="Buchrieser C."/>
            <person name="Wardroper A."/>
            <person name="Felder M."/>
            <person name="Thangavelu M."/>
            <person name="Johnson D."/>
            <person name="Knights A."/>
            <person name="Loulseged H."/>
            <person name="Mungall K."/>
            <person name="Oliver K."/>
            <person name="Price C."/>
            <person name="Quail M.A."/>
            <person name="Urushihara H."/>
            <person name="Hernandez J."/>
            <person name="Rabbinowitsch E."/>
            <person name="Steffen D."/>
            <person name="Sanders M."/>
            <person name="Ma J."/>
            <person name="Kohara Y."/>
            <person name="Sharp S."/>
            <person name="Simmonds M."/>
            <person name="Spiegler S."/>
            <person name="Tivey A."/>
            <person name="Sugano S."/>
            <person name="White B."/>
            <person name="Walker D."/>
            <person name="Woodward J."/>
            <person name="Winckler T."/>
            <person name="Tanaka Y."/>
            <person name="Shaulsky G."/>
            <person name="Schleicher M."/>
            <person name="Weinstock G."/>
            <person name="Rosenthal A."/>
            <person name="Cox E.C."/>
            <person name="Chisholm R.L."/>
            <person name="Gibbs R."/>
            <person name="Loomis W.F."/>
            <person name="Platzer M."/>
            <person name="Kay R.R."/>
            <person name="Williams J."/>
            <person name="Dear P.H."/>
            <person name="Noegel A.A."/>
            <person name="Barrell B."/>
            <person name="Kuspa A."/>
        </authorList>
    </citation>
    <scope>NUCLEOTIDE SEQUENCE [LARGE SCALE GENOMIC DNA]</scope>
    <source>
        <strain evidence="2 3">AX4</strain>
    </source>
</reference>
<comment type="caution">
    <text evidence="2">The sequence shown here is derived from an EMBL/GenBank/DDBJ whole genome shotgun (WGS) entry which is preliminary data.</text>
</comment>
<keyword evidence="3" id="KW-1185">Reference proteome</keyword>
<evidence type="ECO:0000313" key="2">
    <source>
        <dbReference type="EMBL" id="EAL73584.1"/>
    </source>
</evidence>
<dbReference type="AlphaFoldDB" id="Q55GW3"/>
<gene>
    <name evidence="2" type="ORF">DDB_G0268262</name>
</gene>
<dbReference type="KEGG" id="ddi:DDB_G0268262"/>
<dbReference type="PaxDb" id="44689-DDB0202064"/>
<name>Q55GW3_DICDI</name>
<proteinExistence type="predicted"/>
<evidence type="ECO:0000256" key="1">
    <source>
        <dbReference type="SAM" id="MobiDB-lite"/>
    </source>
</evidence>
<dbReference type="EMBL" id="AAFI02000003">
    <property type="protein sequence ID" value="EAL73584.1"/>
    <property type="molecule type" value="Genomic_DNA"/>
</dbReference>
<dbReference type="Proteomes" id="UP000002195">
    <property type="component" value="Unassembled WGS sequence"/>
</dbReference>
<protein>
    <submittedName>
        <fullName evidence="2">Uncharacterized protein</fullName>
    </submittedName>
</protein>
<dbReference type="RefSeq" id="XP_647071.1">
    <property type="nucleotide sequence ID" value="XM_641979.1"/>
</dbReference>
<dbReference type="GeneID" id="8615875"/>
<evidence type="ECO:0000313" key="3">
    <source>
        <dbReference type="Proteomes" id="UP000002195"/>
    </source>
</evidence>
<sequence length="39" mass="4582">METNLERQHQHPVYDDIEKDKDISIAPSTSELIFKLPEN</sequence>
<accession>Q55GW3</accession>
<dbReference type="HOGENOM" id="CLU_3321074_0_0_1"/>
<organism evidence="2 3">
    <name type="scientific">Dictyostelium discoideum</name>
    <name type="common">Social amoeba</name>
    <dbReference type="NCBI Taxonomy" id="44689"/>
    <lineage>
        <taxon>Eukaryota</taxon>
        <taxon>Amoebozoa</taxon>
        <taxon>Evosea</taxon>
        <taxon>Eumycetozoa</taxon>
        <taxon>Dictyostelia</taxon>
        <taxon>Dictyosteliales</taxon>
        <taxon>Dictyosteliaceae</taxon>
        <taxon>Dictyostelium</taxon>
    </lineage>
</organism>
<dbReference type="InParanoid" id="Q55GW3"/>